<keyword evidence="3" id="KW-1185">Reference proteome</keyword>
<dbReference type="SUPFAM" id="SSF47413">
    <property type="entry name" value="lambda repressor-like DNA-binding domains"/>
    <property type="match status" value="1"/>
</dbReference>
<dbReference type="Proteomes" id="UP000068067">
    <property type="component" value="Chromosome"/>
</dbReference>
<dbReference type="Gene3D" id="1.10.260.40">
    <property type="entry name" value="lambda repressor-like DNA-binding domains"/>
    <property type="match status" value="1"/>
</dbReference>
<dbReference type="PROSITE" id="PS50943">
    <property type="entry name" value="HTH_CROC1"/>
    <property type="match status" value="1"/>
</dbReference>
<dbReference type="STRING" id="931089.CDES_02640"/>
<dbReference type="PANTHER" id="PTHR35010:SF2">
    <property type="entry name" value="BLL4672 PROTEIN"/>
    <property type="match status" value="1"/>
</dbReference>
<dbReference type="EMBL" id="CP009220">
    <property type="protein sequence ID" value="ALC04983.1"/>
    <property type="molecule type" value="Genomic_DNA"/>
</dbReference>
<dbReference type="GO" id="GO:0003677">
    <property type="term" value="F:DNA binding"/>
    <property type="evidence" value="ECO:0007669"/>
    <property type="project" value="InterPro"/>
</dbReference>
<proteinExistence type="predicted"/>
<name>A0A0M3Q943_9CORY</name>
<dbReference type="Gene3D" id="3.30.450.180">
    <property type="match status" value="1"/>
</dbReference>
<dbReference type="PATRIC" id="fig|931089.4.peg.531"/>
<dbReference type="PANTHER" id="PTHR35010">
    <property type="entry name" value="BLL4672 PROTEIN-RELATED"/>
    <property type="match status" value="1"/>
</dbReference>
<evidence type="ECO:0000313" key="2">
    <source>
        <dbReference type="EMBL" id="ALC04983.1"/>
    </source>
</evidence>
<dbReference type="KEGG" id="cdx:CDES_02640"/>
<dbReference type="Pfam" id="PF17765">
    <property type="entry name" value="MLTR_LBD"/>
    <property type="match status" value="1"/>
</dbReference>
<dbReference type="InterPro" id="IPR010982">
    <property type="entry name" value="Lambda_DNA-bd_dom_sf"/>
</dbReference>
<dbReference type="CDD" id="cd00093">
    <property type="entry name" value="HTH_XRE"/>
    <property type="match status" value="1"/>
</dbReference>
<protein>
    <submittedName>
        <fullName evidence="2">Transcriptional regulator</fullName>
    </submittedName>
</protein>
<dbReference type="OrthoDB" id="3608749at2"/>
<gene>
    <name evidence="2" type="ORF">CDES_02640</name>
</gene>
<evidence type="ECO:0000313" key="3">
    <source>
        <dbReference type="Proteomes" id="UP000068067"/>
    </source>
</evidence>
<dbReference type="InterPro" id="IPR001387">
    <property type="entry name" value="Cro/C1-type_HTH"/>
</dbReference>
<dbReference type="SMART" id="SM00530">
    <property type="entry name" value="HTH_XRE"/>
    <property type="match status" value="1"/>
</dbReference>
<organism evidence="2 3">
    <name type="scientific">Corynebacterium deserti GIMN1.010</name>
    <dbReference type="NCBI Taxonomy" id="931089"/>
    <lineage>
        <taxon>Bacteria</taxon>
        <taxon>Bacillati</taxon>
        <taxon>Actinomycetota</taxon>
        <taxon>Actinomycetes</taxon>
        <taxon>Mycobacteriales</taxon>
        <taxon>Corynebacteriaceae</taxon>
        <taxon>Corynebacterium</taxon>
    </lineage>
</organism>
<dbReference type="InterPro" id="IPR041413">
    <property type="entry name" value="MLTR_LBD"/>
</dbReference>
<reference evidence="2 3" key="1">
    <citation type="submission" date="2014-08" db="EMBL/GenBank/DDBJ databases">
        <title>Complete genome sequence of Corynebacterium deserti GIMN1.010 (=DSM 45689), isolated from desert sand in western China.</title>
        <authorList>
            <person name="Ruckert C."/>
            <person name="Albersmeier A."/>
            <person name="Kalinowski J."/>
        </authorList>
    </citation>
    <scope>NUCLEOTIDE SEQUENCE [LARGE SCALE GENOMIC DNA]</scope>
    <source>
        <strain evidence="2 3">GIMN1.010</strain>
    </source>
</reference>
<accession>A0A0M3Q943</accession>
<feature type="domain" description="HTH cro/C1-type" evidence="1">
    <location>
        <begin position="39"/>
        <end position="87"/>
    </location>
</feature>
<evidence type="ECO:0000259" key="1">
    <source>
        <dbReference type="PROSITE" id="PS50943"/>
    </source>
</evidence>
<sequence>MDDLLKQEVKDFLTTRRARLQPSQAGIAHQMGDDRRVPGLRREEVAKLAGISLEYYIRFERGNLKGVSRDILESLSKALQLSDIEKQHLINLAQRAENSRQQLSIGAPTAPLQDIVDALSGNPAWIRNEQMDILATNSMCATLYEPIFKDLPDRPNTARHCYMGASAGDFWVDREALSAEFAAKLRLEYARRPSAPGLKELIDELHHNSSVFRENWATADVTSFGAGIKRFNHPEIGLVTYRYETFNINSAPGYVLSVYFRQ</sequence>
<dbReference type="RefSeq" id="WP_053544127.1">
    <property type="nucleotide sequence ID" value="NZ_CP009220.1"/>
</dbReference>
<dbReference type="AlphaFoldDB" id="A0A0M3Q943"/>
<dbReference type="Pfam" id="PF01381">
    <property type="entry name" value="HTH_3"/>
    <property type="match status" value="1"/>
</dbReference>